<dbReference type="Proteomes" id="UP000177947">
    <property type="component" value="Unassembled WGS sequence"/>
</dbReference>
<comment type="subcellular location">
    <subcellularLocation>
        <location evidence="1">Cell envelope</location>
    </subcellularLocation>
</comment>
<dbReference type="Gene3D" id="2.40.50.100">
    <property type="match status" value="1"/>
</dbReference>
<feature type="coiled-coil region" evidence="3">
    <location>
        <begin position="119"/>
        <end position="186"/>
    </location>
</feature>
<dbReference type="PANTHER" id="PTHR32347">
    <property type="entry name" value="EFFLUX SYSTEM COMPONENT YKNX-RELATED"/>
    <property type="match status" value="1"/>
</dbReference>
<evidence type="ECO:0000256" key="4">
    <source>
        <dbReference type="SAM" id="Phobius"/>
    </source>
</evidence>
<accession>A0A1F5C677</accession>
<sequence length="548" mass="60840">MKKISYYLIAIVSIGFILVSFWIYIKYFKGDKENILMFEVKRGGIQESIRVRGEVASQKEFNLEFPFSGIVDEIFVKEGQNVTEGERLIKLETIDFEIEQRKLEAGLSQSKAVLNKLIAGASEEDINVLEAQVQSAKQSLADVETNLSNIETKASVDLDNLYADINDILNDAYAKAEDAVNKQTDELFINDLTTSPQLSFLTSDSQAEIDAENKRALSNTELKELKSDLANLNLSNADLDTLLLKSQDRLANIREFLIRTNNALNSAVDLSQVNITAYKANLTIARANINTAMSSINTQKQAISAQKSTNQNNIDAAKAQISSAESALNVANSQLAFKKALPRSEDVEIAKAQVSEIENQIAAVREKIRKATLSSPIPAKISKIFFKEKEFFRTGQSAVSLIAFDFKIQADISELEIGKINDSDGNNVSVQFDAFAGEMFSGKVVSIEPKEVLKDGDKYYRADIYFEDRGISIRPGMSADLMIKIQFKENVVKIPEIVVYKKDKKKFVILSENGNQKETEIETGISDGELIEVTKGLSEGQIVIMSIK</sequence>
<feature type="transmembrane region" description="Helical" evidence="4">
    <location>
        <begin position="6"/>
        <end position="25"/>
    </location>
</feature>
<protein>
    <submittedName>
        <fullName evidence="5">Uncharacterized protein</fullName>
    </submittedName>
</protein>
<comment type="caution">
    <text evidence="5">The sequence shown here is derived from an EMBL/GenBank/DDBJ whole genome shotgun (WGS) entry which is preliminary data.</text>
</comment>
<dbReference type="Gene3D" id="2.40.420.20">
    <property type="match status" value="1"/>
</dbReference>
<evidence type="ECO:0000313" key="5">
    <source>
        <dbReference type="EMBL" id="OGD38353.1"/>
    </source>
</evidence>
<dbReference type="EMBL" id="MEYQ01000046">
    <property type="protein sequence ID" value="OGD38353.1"/>
    <property type="molecule type" value="Genomic_DNA"/>
</dbReference>
<keyword evidence="2 3" id="KW-0175">Coiled coil</keyword>
<name>A0A1F5C677_9BACT</name>
<gene>
    <name evidence="5" type="ORF">A2907_01005</name>
</gene>
<proteinExistence type="predicted"/>
<dbReference type="AlphaFoldDB" id="A0A1F5C677"/>
<keyword evidence="4" id="KW-1133">Transmembrane helix</keyword>
<evidence type="ECO:0000256" key="3">
    <source>
        <dbReference type="SAM" id="Coils"/>
    </source>
</evidence>
<dbReference type="GO" id="GO:0030313">
    <property type="term" value="C:cell envelope"/>
    <property type="evidence" value="ECO:0007669"/>
    <property type="project" value="UniProtKB-SubCell"/>
</dbReference>
<dbReference type="Gene3D" id="2.40.30.170">
    <property type="match status" value="1"/>
</dbReference>
<organism evidence="5 6">
    <name type="scientific">Candidatus Azambacteria bacterium RIFCSPLOWO2_01_FULL_37_9</name>
    <dbReference type="NCBI Taxonomy" id="1797297"/>
    <lineage>
        <taxon>Bacteria</taxon>
        <taxon>Candidatus Azamiibacteriota</taxon>
    </lineage>
</organism>
<evidence type="ECO:0000256" key="1">
    <source>
        <dbReference type="ARBA" id="ARBA00004196"/>
    </source>
</evidence>
<feature type="coiled-coil region" evidence="3">
    <location>
        <begin position="314"/>
        <end position="374"/>
    </location>
</feature>
<dbReference type="InterPro" id="IPR050465">
    <property type="entry name" value="UPF0194_transport"/>
</dbReference>
<dbReference type="SUPFAM" id="SSF111369">
    <property type="entry name" value="HlyD-like secretion proteins"/>
    <property type="match status" value="1"/>
</dbReference>
<reference evidence="5 6" key="1">
    <citation type="journal article" date="2016" name="Nat. Commun.">
        <title>Thousands of microbial genomes shed light on interconnected biogeochemical processes in an aquifer system.</title>
        <authorList>
            <person name="Anantharaman K."/>
            <person name="Brown C.T."/>
            <person name="Hug L.A."/>
            <person name="Sharon I."/>
            <person name="Castelle C.J."/>
            <person name="Probst A.J."/>
            <person name="Thomas B.C."/>
            <person name="Singh A."/>
            <person name="Wilkins M.J."/>
            <person name="Karaoz U."/>
            <person name="Brodie E.L."/>
            <person name="Williams K.H."/>
            <person name="Hubbard S.S."/>
            <person name="Banfield J.F."/>
        </authorList>
    </citation>
    <scope>NUCLEOTIDE SEQUENCE [LARGE SCALE GENOMIC DNA]</scope>
</reference>
<keyword evidence="4" id="KW-0472">Membrane</keyword>
<evidence type="ECO:0000313" key="6">
    <source>
        <dbReference type="Proteomes" id="UP000177947"/>
    </source>
</evidence>
<keyword evidence="4" id="KW-0812">Transmembrane</keyword>
<evidence type="ECO:0000256" key="2">
    <source>
        <dbReference type="ARBA" id="ARBA00023054"/>
    </source>
</evidence>